<protein>
    <submittedName>
        <fullName evidence="3">B3 DNA binding domain</fullName>
    </submittedName>
</protein>
<name>A0A8T2AYK8_9BRAS</name>
<dbReference type="Pfam" id="PF02362">
    <property type="entry name" value="B3"/>
    <property type="match status" value="1"/>
</dbReference>
<feature type="compositionally biased region" description="Basic residues" evidence="1">
    <location>
        <begin position="297"/>
        <end position="306"/>
    </location>
</feature>
<sequence>MVESELSYEQIRLNRVEENKKRMGELNLNKLAQSLRVSSSSSKPSPAKPKTMRIPVDFSEVRRSSRAKGPPPSYKEFGLEPLERRPRRLTNPHSIYQNITCLKPFHVSSHYLVYVLLCRSSQRRDLLNRVYASDDARMYAFDRAEKLQSSLDPEFPSFTKPMLQSHVTGGFWLGLPLPFCKAHMPKRDEMMTLVDEEDEESVVKYLAEKNGLSGGWRGFAIDHQLVDGDAVVFQLITRTMFKVYIIRVNDDANNDSDEENDDANDDSDGNEEDEDNDNEVNKKQKEHVSEARQLRSSGKRKRGGRK</sequence>
<organism evidence="3 4">
    <name type="scientific">Arabidopsis thaliana x Arabidopsis arenosa</name>
    <dbReference type="NCBI Taxonomy" id="1240361"/>
    <lineage>
        <taxon>Eukaryota</taxon>
        <taxon>Viridiplantae</taxon>
        <taxon>Streptophyta</taxon>
        <taxon>Embryophyta</taxon>
        <taxon>Tracheophyta</taxon>
        <taxon>Spermatophyta</taxon>
        <taxon>Magnoliopsida</taxon>
        <taxon>eudicotyledons</taxon>
        <taxon>Gunneridae</taxon>
        <taxon>Pentapetalae</taxon>
        <taxon>rosids</taxon>
        <taxon>malvids</taxon>
        <taxon>Brassicales</taxon>
        <taxon>Brassicaceae</taxon>
        <taxon>Camelineae</taxon>
        <taxon>Arabidopsis</taxon>
    </lineage>
</organism>
<evidence type="ECO:0000259" key="2">
    <source>
        <dbReference type="PROSITE" id="PS50863"/>
    </source>
</evidence>
<reference evidence="3 4" key="1">
    <citation type="submission" date="2020-12" db="EMBL/GenBank/DDBJ databases">
        <title>Concerted genomic and epigenomic changes stabilize Arabidopsis allopolyploids.</title>
        <authorList>
            <person name="Chen Z."/>
        </authorList>
    </citation>
    <scope>NUCLEOTIDE SEQUENCE [LARGE SCALE GENOMIC DNA]</scope>
    <source>
        <strain evidence="3">Allo738</strain>
        <tissue evidence="3">Leaf</tissue>
    </source>
</reference>
<feature type="region of interest" description="Disordered" evidence="1">
    <location>
        <begin position="252"/>
        <end position="306"/>
    </location>
</feature>
<dbReference type="EMBL" id="JAEFBK010000008">
    <property type="protein sequence ID" value="KAG7577827.1"/>
    <property type="molecule type" value="Genomic_DNA"/>
</dbReference>
<dbReference type="CDD" id="cd10017">
    <property type="entry name" value="B3_DNA"/>
    <property type="match status" value="1"/>
</dbReference>
<dbReference type="SMART" id="SM01019">
    <property type="entry name" value="B3"/>
    <property type="match status" value="1"/>
</dbReference>
<dbReference type="PROSITE" id="PS50863">
    <property type="entry name" value="B3"/>
    <property type="match status" value="1"/>
</dbReference>
<feature type="domain" description="TF-B3" evidence="2">
    <location>
        <begin position="158"/>
        <end position="249"/>
    </location>
</feature>
<dbReference type="PANTHER" id="PTHR31391">
    <property type="entry name" value="B3 DOMAIN-CONTAINING PROTEIN OS11G0197600-RELATED"/>
    <property type="match status" value="1"/>
</dbReference>
<evidence type="ECO:0000313" key="4">
    <source>
        <dbReference type="Proteomes" id="UP000694240"/>
    </source>
</evidence>
<dbReference type="InterPro" id="IPR003340">
    <property type="entry name" value="B3_DNA-bd"/>
</dbReference>
<dbReference type="GO" id="GO:0003677">
    <property type="term" value="F:DNA binding"/>
    <property type="evidence" value="ECO:0007669"/>
    <property type="project" value="InterPro"/>
</dbReference>
<comment type="caution">
    <text evidence="3">The sequence shown here is derived from an EMBL/GenBank/DDBJ whole genome shotgun (WGS) entry which is preliminary data.</text>
</comment>
<feature type="compositionally biased region" description="Basic and acidic residues" evidence="1">
    <location>
        <begin position="279"/>
        <end position="293"/>
    </location>
</feature>
<gene>
    <name evidence="3" type="ORF">ISN45_Aa03g020710</name>
</gene>
<dbReference type="InterPro" id="IPR044837">
    <property type="entry name" value="REM16-like"/>
</dbReference>
<feature type="region of interest" description="Disordered" evidence="1">
    <location>
        <begin position="59"/>
        <end position="78"/>
    </location>
</feature>
<dbReference type="Proteomes" id="UP000694240">
    <property type="component" value="Chromosome 8"/>
</dbReference>
<accession>A0A8T2AYK8</accession>
<evidence type="ECO:0000313" key="3">
    <source>
        <dbReference type="EMBL" id="KAG7577827.1"/>
    </source>
</evidence>
<dbReference type="PANTHER" id="PTHR31391:SF99">
    <property type="entry name" value="B3 DOMAIN-CONTAINING PROTEIN OS06G0194400"/>
    <property type="match status" value="1"/>
</dbReference>
<feature type="compositionally biased region" description="Acidic residues" evidence="1">
    <location>
        <begin position="252"/>
        <end position="278"/>
    </location>
</feature>
<evidence type="ECO:0000256" key="1">
    <source>
        <dbReference type="SAM" id="MobiDB-lite"/>
    </source>
</evidence>
<keyword evidence="4" id="KW-1185">Reference proteome</keyword>
<proteinExistence type="predicted"/>
<dbReference type="AlphaFoldDB" id="A0A8T2AYK8"/>